<dbReference type="KEGG" id="cii:CIMIT_00110"/>
<dbReference type="GO" id="GO:0005524">
    <property type="term" value="F:ATP binding"/>
    <property type="evidence" value="ECO:0007669"/>
    <property type="project" value="UniProtKB-KW"/>
</dbReference>
<dbReference type="STRING" id="156978.CIMIT_00110"/>
<dbReference type="SUPFAM" id="SSF52540">
    <property type="entry name" value="P-loop containing nucleoside triphosphate hydrolases"/>
    <property type="match status" value="1"/>
</dbReference>
<keyword evidence="2" id="KW-0067">ATP-binding</keyword>
<dbReference type="eggNOG" id="COG1121">
    <property type="taxonomic scope" value="Bacteria"/>
</dbReference>
<dbReference type="Proteomes" id="UP000215374">
    <property type="component" value="Chromosome 1"/>
</dbReference>
<protein>
    <submittedName>
        <fullName evidence="2">ABC transporter ATP-binding protein</fullName>
        <ecNumber evidence="2">3.6.3.31</ecNumber>
    </submittedName>
</protein>
<proteinExistence type="predicted"/>
<evidence type="ECO:0000313" key="1">
    <source>
        <dbReference type="EMBL" id="AIJ32541.1"/>
    </source>
</evidence>
<dbReference type="EMBL" id="CP009211">
    <property type="protein sequence ID" value="AIJ32541.1"/>
    <property type="molecule type" value="Genomic_DNA"/>
</dbReference>
<sequence>MTHILSATDLVLRKGDTPVSVDAEEGFNFLQVGRESSATTLAMTLAGRYKQHSGSVDGPGFKRTALAGVHMIDSLDRQIPVRDLLREQIAWSQPFFKPTPRRPLEHDTVERWLEPLGLEDLEESAKVGELHVLNRFRLRILLALVSRPDAELLIVDDVDQIRDMSLRAELLDNLRTVAEDIAVLVISANEEDR</sequence>
<evidence type="ECO:0000313" key="2">
    <source>
        <dbReference type="EMBL" id="SNV52758.1"/>
    </source>
</evidence>
<dbReference type="GO" id="GO:0016787">
    <property type="term" value="F:hydrolase activity"/>
    <property type="evidence" value="ECO:0007669"/>
    <property type="project" value="UniProtKB-KW"/>
</dbReference>
<dbReference type="EMBL" id="LT906467">
    <property type="protein sequence ID" value="SNV52758.1"/>
    <property type="molecule type" value="Genomic_DNA"/>
</dbReference>
<reference evidence="1 3" key="1">
    <citation type="submission" date="2014-08" db="EMBL/GenBank/DDBJ databases">
        <title>Complete genome sequence of Corynebacterium imitans DSM 44264, isolated from a five-month-old boy with suspected pharyngeal diphtheria.</title>
        <authorList>
            <person name="Mollmann S."/>
            <person name="Albersmeier A."/>
            <person name="Ruckert C."/>
            <person name="Tauch A."/>
        </authorList>
    </citation>
    <scope>NUCLEOTIDE SEQUENCE [LARGE SCALE GENOMIC DNA]</scope>
    <source>
        <strain evidence="1 3">DSM 44264</strain>
    </source>
</reference>
<dbReference type="EC" id="3.6.3.31" evidence="2"/>
<reference evidence="2 4" key="2">
    <citation type="submission" date="2017-06" db="EMBL/GenBank/DDBJ databases">
        <authorList>
            <consortium name="Pathogen Informatics"/>
        </authorList>
    </citation>
    <scope>NUCLEOTIDE SEQUENCE [LARGE SCALE GENOMIC DNA]</scope>
    <source>
        <strain evidence="2 4">NCTC13015</strain>
    </source>
</reference>
<evidence type="ECO:0000313" key="4">
    <source>
        <dbReference type="Proteomes" id="UP000215374"/>
    </source>
</evidence>
<gene>
    <name evidence="1" type="ORF">CIMIT_00110</name>
    <name evidence="2" type="ORF">SAMEA4535761_00088</name>
</gene>
<dbReference type="InterPro" id="IPR027417">
    <property type="entry name" value="P-loop_NTPase"/>
</dbReference>
<name>A0A076NK84_9CORY</name>
<organism evidence="1 3">
    <name type="scientific">Corynebacterium imitans</name>
    <dbReference type="NCBI Taxonomy" id="156978"/>
    <lineage>
        <taxon>Bacteria</taxon>
        <taxon>Bacillati</taxon>
        <taxon>Actinomycetota</taxon>
        <taxon>Actinomycetes</taxon>
        <taxon>Mycobacteriales</taxon>
        <taxon>Corynebacteriaceae</taxon>
        <taxon>Corynebacterium</taxon>
    </lineage>
</organism>
<dbReference type="RefSeq" id="WP_038587457.1">
    <property type="nucleotide sequence ID" value="NZ_CP009211.1"/>
</dbReference>
<evidence type="ECO:0000313" key="3">
    <source>
        <dbReference type="Proteomes" id="UP000028780"/>
    </source>
</evidence>
<dbReference type="AlphaFoldDB" id="A0A076NK84"/>
<dbReference type="HOGENOM" id="CLU_000604_29_1_11"/>
<keyword evidence="3" id="KW-1185">Reference proteome</keyword>
<dbReference type="Gene3D" id="3.40.50.300">
    <property type="entry name" value="P-loop containing nucleotide triphosphate hydrolases"/>
    <property type="match status" value="1"/>
</dbReference>
<accession>A0A076NK84</accession>
<dbReference type="OrthoDB" id="4927383at2"/>
<dbReference type="Proteomes" id="UP000028780">
    <property type="component" value="Chromosome"/>
</dbReference>
<keyword evidence="2" id="KW-0378">Hydrolase</keyword>
<keyword evidence="2" id="KW-0547">Nucleotide-binding</keyword>